<evidence type="ECO:0000313" key="2">
    <source>
        <dbReference type="Proteomes" id="UP000061809"/>
    </source>
</evidence>
<dbReference type="AlphaFoldDB" id="A0A0N7IGD2"/>
<sequence length="29" mass="3598">MEFTPKLKEEIIDKLEHIKLFYLEYSQVL</sequence>
<proteinExistence type="predicted"/>
<dbReference type="Proteomes" id="UP000061809">
    <property type="component" value="Chromosome"/>
</dbReference>
<accession>A0A0N7IGD2</accession>
<evidence type="ECO:0000313" key="1">
    <source>
        <dbReference type="EMBL" id="ALJ62675.1"/>
    </source>
</evidence>
<name>A0A0N7IGD2_9BACE</name>
<dbReference type="PATRIC" id="fig|246787.4.peg.5651"/>
<organism evidence="1 2">
    <name type="scientific">Bacteroides cellulosilyticus</name>
    <dbReference type="NCBI Taxonomy" id="246787"/>
    <lineage>
        <taxon>Bacteria</taxon>
        <taxon>Pseudomonadati</taxon>
        <taxon>Bacteroidota</taxon>
        <taxon>Bacteroidia</taxon>
        <taxon>Bacteroidales</taxon>
        <taxon>Bacteroidaceae</taxon>
        <taxon>Bacteroides</taxon>
    </lineage>
</organism>
<dbReference type="KEGG" id="bcel:BcellWH2_05477"/>
<dbReference type="EMBL" id="CP012801">
    <property type="protein sequence ID" value="ALJ62675.1"/>
    <property type="molecule type" value="Genomic_DNA"/>
</dbReference>
<protein>
    <submittedName>
        <fullName evidence="1">Uncharacterized protein</fullName>
    </submittedName>
</protein>
<reference evidence="1 2" key="1">
    <citation type="journal article" date="2015" name="Science">
        <title>Genetic determinants of in vivo fitness and diet responsiveness in multiple human gut Bacteroides.</title>
        <authorList>
            <person name="Wu M."/>
            <person name="McNulty N.P."/>
            <person name="Rodionov D.A."/>
            <person name="Khoroshkin M.S."/>
            <person name="Griffin N.W."/>
            <person name="Cheng J."/>
            <person name="Latreille P."/>
            <person name="Kerstetter R.A."/>
            <person name="Terrapon N."/>
            <person name="Henrissat B."/>
            <person name="Osterman A.L."/>
            <person name="Gordon J.I."/>
        </authorList>
    </citation>
    <scope>NUCLEOTIDE SEQUENCE [LARGE SCALE GENOMIC DNA]</scope>
    <source>
        <strain evidence="1 2">WH2</strain>
    </source>
</reference>
<gene>
    <name evidence="1" type="ORF">BcellWH2_05477</name>
</gene>